<reference evidence="2" key="1">
    <citation type="submission" date="2022-02" db="EMBL/GenBank/DDBJ databases">
        <authorList>
            <person name="Henning P.M."/>
            <person name="McCubbin A.G."/>
            <person name="Shore J.S."/>
        </authorList>
    </citation>
    <scope>NUCLEOTIDE SEQUENCE</scope>
    <source>
        <strain evidence="2">F60SS</strain>
        <tissue evidence="2">Leaves</tissue>
    </source>
</reference>
<organism evidence="2 3">
    <name type="scientific">Turnera subulata</name>
    <dbReference type="NCBI Taxonomy" id="218843"/>
    <lineage>
        <taxon>Eukaryota</taxon>
        <taxon>Viridiplantae</taxon>
        <taxon>Streptophyta</taxon>
        <taxon>Embryophyta</taxon>
        <taxon>Tracheophyta</taxon>
        <taxon>Spermatophyta</taxon>
        <taxon>Magnoliopsida</taxon>
        <taxon>eudicotyledons</taxon>
        <taxon>Gunneridae</taxon>
        <taxon>Pentapetalae</taxon>
        <taxon>rosids</taxon>
        <taxon>fabids</taxon>
        <taxon>Malpighiales</taxon>
        <taxon>Passifloraceae</taxon>
        <taxon>Turnera</taxon>
    </lineage>
</organism>
<sequence>MLNQGSNVSRGNATLSPDMPPLPQCLPLEPITLGNQKYTRSGELRRVLGVPLGSATEDHSFGVSHPKPPPPVASEELKHFKESVQDASRKARDRAKLLRESIFKLEKYKEVLTSKKRQRSDLLLNERSSGTNVVKAGIQNHRNPHDVVAQRVEEKAKSGGMNKRVRTSMADVRADGRNPIASRQQVVTEKGGDMLQDVGSGNGRFEEKIRKLPAVGEGWETKNKKKRSVGVVAGRVMTNERDLKRATNPKMNADAKLRSSDTQAFRSKSSAGVGGINKLDAPLEPTASDASAVRSEMESGSIPRDRMAPSEQRVLTKSSNKPNVHDDNLASSPSTMIKAKVSRAPRTGSIMLLDSSLKVHSSSVPPQGLEQASNSNRVSMVGNDHKGQTSAGSSSHGMAKWVGQRPHKNSRSRRANIAAPVANHAEVHTSSQGFPPDFNARMAQANGTIMASSIENNTPKFKRETEGVPSPFAFSESEESGAGDTKPKDKGTDSGEVSLNVTEKVGALHFPSKKSKLPVNDIGDGVRRQGRSGRGPSAARLGAHPVREKLGSLPTGKPIQSLKPASDKSKSKTGRPPSKKLKDRKALARVGPALSGGSVDFTGESDDDREELFAAANAARNAKSIGSSGPFWKKMESIFASVSPDDLSYLKQQLSFAQELDESLSQLLGSAYDVLGVIVDRGPDYSRKRQGVDSNQVKKASLGGTLNMGSLEKSSSLYQRVLSALIEEDESEEFYSQSEGKNMSLHYASDDSHCGSCNLIEIETRDRDRMESEVESKVDSQSHKNFFMDRLPCDRTVASNANRNASFSSSLQSNEHWPGDDDFSHSDVGLASETCSSDVGLLHARELSMPVLSSSDDQYQLMCLDDRLILELQSIGLCPEILPDLADEEEVFNQEMMELRKGLYQQNGVKKKKLDKIDAAIQKGGDAERRITEQVALDQLIEMAYRKRLACRGNQTSKNAVRKVSRQVALGFVKRTIARCRKFEETGVSCFSEPALQEVIFSMPSCNNDTKSMDCVGSGTASNTCNEISNHRAEARASGVISSSFERYGSPSDNFDRGKKREVLIDDVIGSASSRVTSTLDSTVIGGVKGKRSDRERDQNKDNLRSTSVSGASRASVDADGNKNERRTKSKPKQKNTHLSSSANGPRGAPNASNKVDRADAAKEVEEPLDFSQLQLPDFDAIGLGESNDLSGPQDLSNWLNFDEEGLQDHDSVGLEIPMDDLMDLQMLM</sequence>
<feature type="region of interest" description="Disordered" evidence="1">
    <location>
        <begin position="455"/>
        <end position="586"/>
    </location>
</feature>
<feature type="compositionally biased region" description="Basic residues" evidence="1">
    <location>
        <begin position="405"/>
        <end position="414"/>
    </location>
</feature>
<feature type="region of interest" description="Disordered" evidence="1">
    <location>
        <begin position="382"/>
        <end position="414"/>
    </location>
</feature>
<feature type="region of interest" description="Disordered" evidence="1">
    <location>
        <begin position="1"/>
        <end position="21"/>
    </location>
</feature>
<dbReference type="PANTHER" id="PTHR31115:SF4">
    <property type="entry name" value="SPECTRIN BETA CHAIN, BRAIN"/>
    <property type="match status" value="1"/>
</dbReference>
<keyword evidence="3" id="KW-1185">Reference proteome</keyword>
<evidence type="ECO:0000313" key="3">
    <source>
        <dbReference type="Proteomes" id="UP001141552"/>
    </source>
</evidence>
<gene>
    <name evidence="2" type="ORF">Tsubulata_010242</name>
</gene>
<evidence type="ECO:0000313" key="2">
    <source>
        <dbReference type="EMBL" id="KAJ4846756.1"/>
    </source>
</evidence>
<feature type="region of interest" description="Disordered" evidence="1">
    <location>
        <begin position="259"/>
        <end position="331"/>
    </location>
</feature>
<dbReference type="AlphaFoldDB" id="A0A9Q0GE54"/>
<dbReference type="OrthoDB" id="1915143at2759"/>
<proteinExistence type="predicted"/>
<feature type="compositionally biased region" description="Polar residues" evidence="1">
    <location>
        <begin position="313"/>
        <end position="322"/>
    </location>
</feature>
<name>A0A9Q0GE54_9ROSI</name>
<feature type="compositionally biased region" description="Polar residues" evidence="1">
    <location>
        <begin position="260"/>
        <end position="270"/>
    </location>
</feature>
<feature type="compositionally biased region" description="Basic residues" evidence="1">
    <location>
        <begin position="571"/>
        <end position="583"/>
    </location>
</feature>
<dbReference type="Proteomes" id="UP001141552">
    <property type="component" value="Unassembled WGS sequence"/>
</dbReference>
<feature type="region of interest" description="Disordered" evidence="1">
    <location>
        <begin position="1086"/>
        <end position="1163"/>
    </location>
</feature>
<reference evidence="2" key="2">
    <citation type="journal article" date="2023" name="Plants (Basel)">
        <title>Annotation of the Turnera subulata (Passifloraceae) Draft Genome Reveals the S-Locus Evolved after the Divergence of Turneroideae from Passifloroideae in a Stepwise Manner.</title>
        <authorList>
            <person name="Henning P.M."/>
            <person name="Roalson E.H."/>
            <person name="Mir W."/>
            <person name="McCubbin A.G."/>
            <person name="Shore J.S."/>
        </authorList>
    </citation>
    <scope>NUCLEOTIDE SEQUENCE</scope>
    <source>
        <strain evidence="2">F60SS</strain>
    </source>
</reference>
<comment type="caution">
    <text evidence="2">The sequence shown here is derived from an EMBL/GenBank/DDBJ whole genome shotgun (WGS) entry which is preliminary data.</text>
</comment>
<feature type="compositionally biased region" description="Basic and acidic residues" evidence="1">
    <location>
        <begin position="1091"/>
        <end position="1104"/>
    </location>
</feature>
<accession>A0A9Q0GE54</accession>
<dbReference type="PANTHER" id="PTHR31115">
    <property type="entry name" value="OS05G0107300 PROTEIN"/>
    <property type="match status" value="1"/>
</dbReference>
<dbReference type="EMBL" id="JAKUCV010001348">
    <property type="protein sequence ID" value="KAJ4846756.1"/>
    <property type="molecule type" value="Genomic_DNA"/>
</dbReference>
<feature type="compositionally biased region" description="Polar residues" evidence="1">
    <location>
        <begin position="1"/>
        <end position="15"/>
    </location>
</feature>
<evidence type="ECO:0000256" key="1">
    <source>
        <dbReference type="SAM" id="MobiDB-lite"/>
    </source>
</evidence>
<protein>
    <submittedName>
        <fullName evidence="2">Uncharacterized protein</fullName>
    </submittedName>
</protein>